<sequence length="145" mass="15009">MSNLALFLLMMCGGTAVALQPSINARLAQKIGVIESSFVSFTVGALVLAVAVSFWGRGSLRALSTASWWELTGGLLGAAFVTLTIVVVPRIGTAAAMAAIIAAQLTTGLLMDHFALFGFRGAPLDGKRIAGTLLLMAGAALVFRR</sequence>
<dbReference type="AlphaFoldDB" id="Q39SB9"/>
<proteinExistence type="predicted"/>
<dbReference type="PANTHER" id="PTHR34821:SF2">
    <property type="entry name" value="INNER MEMBRANE PROTEIN YDCZ"/>
    <property type="match status" value="1"/>
</dbReference>
<dbReference type="RefSeq" id="WP_004511825.1">
    <property type="nucleotide sequence ID" value="NC_007517.1"/>
</dbReference>
<keyword evidence="4" id="KW-1185">Reference proteome</keyword>
<evidence type="ECO:0000256" key="2">
    <source>
        <dbReference type="SAM" id="SignalP"/>
    </source>
</evidence>
<evidence type="ECO:0000313" key="4">
    <source>
        <dbReference type="Proteomes" id="UP000007073"/>
    </source>
</evidence>
<dbReference type="HOGENOM" id="CLU_068878_3_0_7"/>
<dbReference type="GO" id="GO:0005886">
    <property type="term" value="C:plasma membrane"/>
    <property type="evidence" value="ECO:0007669"/>
    <property type="project" value="TreeGrafter"/>
</dbReference>
<dbReference type="eggNOG" id="COG3238">
    <property type="taxonomic scope" value="Bacteria"/>
</dbReference>
<dbReference type="Pfam" id="PF04657">
    <property type="entry name" value="DMT_YdcZ"/>
    <property type="match status" value="1"/>
</dbReference>
<feature type="transmembrane region" description="Helical" evidence="1">
    <location>
        <begin position="38"/>
        <end position="56"/>
    </location>
</feature>
<evidence type="ECO:0000256" key="1">
    <source>
        <dbReference type="SAM" id="Phobius"/>
    </source>
</evidence>
<feature type="signal peptide" evidence="2">
    <location>
        <begin position="1"/>
        <end position="18"/>
    </location>
</feature>
<name>Q39SB9_GEOMG</name>
<dbReference type="InterPro" id="IPR006750">
    <property type="entry name" value="YdcZ"/>
</dbReference>
<feature type="transmembrane region" description="Helical" evidence="1">
    <location>
        <begin position="68"/>
        <end position="88"/>
    </location>
</feature>
<keyword evidence="1" id="KW-1133">Transmembrane helix</keyword>
<dbReference type="KEGG" id="gme:Gmet_2636"/>
<organism evidence="3 4">
    <name type="scientific">Geobacter metallireducens (strain ATCC 53774 / DSM 7210 / GS-15)</name>
    <dbReference type="NCBI Taxonomy" id="269799"/>
    <lineage>
        <taxon>Bacteria</taxon>
        <taxon>Pseudomonadati</taxon>
        <taxon>Thermodesulfobacteriota</taxon>
        <taxon>Desulfuromonadia</taxon>
        <taxon>Geobacterales</taxon>
        <taxon>Geobacteraceae</taxon>
        <taxon>Geobacter</taxon>
    </lineage>
</organism>
<dbReference type="EMBL" id="CP000148">
    <property type="protein sequence ID" value="ABB32855.1"/>
    <property type="molecule type" value="Genomic_DNA"/>
</dbReference>
<dbReference type="STRING" id="269799.Gmet_2636"/>
<keyword evidence="1" id="KW-0812">Transmembrane</keyword>
<evidence type="ECO:0000313" key="3">
    <source>
        <dbReference type="EMBL" id="ABB32855.1"/>
    </source>
</evidence>
<feature type="chain" id="PRO_5004223332" description="DMT family transporter" evidence="2">
    <location>
        <begin position="19"/>
        <end position="145"/>
    </location>
</feature>
<feature type="transmembrane region" description="Helical" evidence="1">
    <location>
        <begin position="94"/>
        <end position="117"/>
    </location>
</feature>
<keyword evidence="1" id="KW-0472">Membrane</keyword>
<evidence type="ECO:0008006" key="5">
    <source>
        <dbReference type="Google" id="ProtNLM"/>
    </source>
</evidence>
<reference evidence="3 4" key="1">
    <citation type="submission" date="2005-10" db="EMBL/GenBank/DDBJ databases">
        <title>Complete sequence of Geobacter metallireducens GS-15.</title>
        <authorList>
            <consortium name="US DOE Joint Genome Institute"/>
            <person name="Copeland A."/>
            <person name="Lucas S."/>
            <person name="Lapidus A."/>
            <person name="Barry K."/>
            <person name="Detter J.C."/>
            <person name="Glavina T."/>
            <person name="Hammon N."/>
            <person name="Israni S."/>
            <person name="Pitluck S."/>
            <person name="Di Bartolo G."/>
            <person name="Chain P."/>
            <person name="Schmutz J."/>
            <person name="Larimer F."/>
            <person name="Land M."/>
            <person name="Kyrpides N."/>
            <person name="Ivanova N."/>
            <person name="Richardson P."/>
        </authorList>
    </citation>
    <scope>NUCLEOTIDE SEQUENCE [LARGE SCALE GENOMIC DNA]</scope>
    <source>
        <strain evidence="4">ATCC 53774 / DSM 7210 / GS-15</strain>
    </source>
</reference>
<dbReference type="Proteomes" id="UP000007073">
    <property type="component" value="Chromosome"/>
</dbReference>
<reference evidence="3 4" key="2">
    <citation type="journal article" date="2009" name="BMC Microbiol.">
        <title>The genome sequence of Geobacter metallireducens: features of metabolism, physiology and regulation common and dissimilar to Geobacter sulfurreducens.</title>
        <authorList>
            <person name="Aklujkar M."/>
            <person name="Krushkal J."/>
            <person name="DiBartolo G."/>
            <person name="Lapidus A."/>
            <person name="Land M.L."/>
            <person name="Lovley D.R."/>
        </authorList>
    </citation>
    <scope>NUCLEOTIDE SEQUENCE [LARGE SCALE GENOMIC DNA]</scope>
    <source>
        <strain evidence="4">ATCC 53774 / DSM 7210 / GS-15</strain>
    </source>
</reference>
<gene>
    <name evidence="3" type="ordered locus">Gmet_2636</name>
</gene>
<accession>Q39SB9</accession>
<dbReference type="PANTHER" id="PTHR34821">
    <property type="entry name" value="INNER MEMBRANE PROTEIN YDCZ"/>
    <property type="match status" value="1"/>
</dbReference>
<keyword evidence="2" id="KW-0732">Signal</keyword>
<feature type="transmembrane region" description="Helical" evidence="1">
    <location>
        <begin position="129"/>
        <end position="144"/>
    </location>
</feature>
<protein>
    <recommendedName>
        <fullName evidence="5">DMT family transporter</fullName>
    </recommendedName>
</protein>